<sequence length="424" mass="44008">MKNTNPGARYERGGGRRAATALLPLLLTALPACQAEAGGAKGTGSPAPIATPVFETRLDGQLSAASKATAAAGSSAFTATVSYGTAVDTSTGTQDYAADTARAERELTIPRRFPDDAASDLGGRAGGSAVRETYEVQGNRVDYLTRQGDWLRYSSRASMDIVDDFEGALVRAGDSAPYGGTLAEVVRTAHATKQPAKGAHGVRTYELSVPPRTAAPALPRAFQHALLYFEGSEQITLTVVLDKQGRLLRAGADYTPALAALHKGGRLKGVTSLKAEYVLTGHGTTKVPAPAAGAAGGKLRDAEQALTRLTEVKPGACGSANTGLGGSLSLVRVVPCGKGADVRVFGQVEVKETIQDNPDGVADRKAGDRCRTKFDTAPAAWVNRARPAGTFYTWGGASSSSSYTGPDVDIEGAYACYVELSGRR</sequence>
<feature type="signal peptide" evidence="1">
    <location>
        <begin position="1"/>
        <end position="34"/>
    </location>
</feature>
<organism evidence="2 3">
    <name type="scientific">Streptomyces laurentii</name>
    <dbReference type="NCBI Taxonomy" id="39478"/>
    <lineage>
        <taxon>Bacteria</taxon>
        <taxon>Bacillati</taxon>
        <taxon>Actinomycetota</taxon>
        <taxon>Actinomycetes</taxon>
        <taxon>Kitasatosporales</taxon>
        <taxon>Streptomycetaceae</taxon>
        <taxon>Streptomyces</taxon>
    </lineage>
</organism>
<dbReference type="AlphaFoldDB" id="A0A169PLF1"/>
<feature type="chain" id="PRO_5007902234" description="Lipoprotein" evidence="1">
    <location>
        <begin position="35"/>
        <end position="424"/>
    </location>
</feature>
<evidence type="ECO:0000313" key="3">
    <source>
        <dbReference type="Proteomes" id="UP000217676"/>
    </source>
</evidence>
<dbReference type="Proteomes" id="UP000217676">
    <property type="component" value="Chromosome"/>
</dbReference>
<keyword evidence="1" id="KW-0732">Signal</keyword>
<gene>
    <name evidence="2" type="ORF">SLA_7296</name>
</gene>
<evidence type="ECO:0000256" key="1">
    <source>
        <dbReference type="SAM" id="SignalP"/>
    </source>
</evidence>
<protein>
    <recommendedName>
        <fullName evidence="4">Lipoprotein</fullName>
    </recommendedName>
</protein>
<reference evidence="2 3" key="1">
    <citation type="journal article" date="2016" name="Genome Announc.">
        <title>Complete Genome Sequence of Thiostrepton-Producing Streptomyces laurentii ATCC 31255.</title>
        <authorList>
            <person name="Doi K."/>
            <person name="Fujino Y."/>
            <person name="Nagayoshi Y."/>
            <person name="Ohshima T."/>
            <person name="Ogata S."/>
        </authorList>
    </citation>
    <scope>NUCLEOTIDE SEQUENCE [LARGE SCALE GENOMIC DNA]</scope>
    <source>
        <strain evidence="2 3">ATCC 31255</strain>
    </source>
</reference>
<accession>A0A169PLF1</accession>
<evidence type="ECO:0008006" key="4">
    <source>
        <dbReference type="Google" id="ProtNLM"/>
    </source>
</evidence>
<dbReference type="KEGG" id="slau:SLA_7296"/>
<keyword evidence="3" id="KW-1185">Reference proteome</keyword>
<name>A0A169PLF1_STRLU</name>
<dbReference type="EMBL" id="AP017424">
    <property type="protein sequence ID" value="BAU88162.1"/>
    <property type="molecule type" value="Genomic_DNA"/>
</dbReference>
<evidence type="ECO:0000313" key="2">
    <source>
        <dbReference type="EMBL" id="BAU88162.1"/>
    </source>
</evidence>
<proteinExistence type="predicted"/>